<evidence type="ECO:0000256" key="5">
    <source>
        <dbReference type="ARBA" id="ARBA00022842"/>
    </source>
</evidence>
<dbReference type="InterPro" id="IPR000477">
    <property type="entry name" value="RT_dom"/>
</dbReference>
<name>A0A6J4JEP6_9ACTN</name>
<keyword evidence="4" id="KW-0479">Metal-binding</keyword>
<keyword evidence="3 11" id="KW-0548">Nucleotidyltransferase</keyword>
<evidence type="ECO:0000256" key="9">
    <source>
        <dbReference type="ARBA" id="ARBA00048173"/>
    </source>
</evidence>
<evidence type="ECO:0000256" key="7">
    <source>
        <dbReference type="ARBA" id="ARBA00023118"/>
    </source>
</evidence>
<dbReference type="PRINTS" id="PR00866">
    <property type="entry name" value="RNADNAPOLMS"/>
</dbReference>
<evidence type="ECO:0000313" key="11">
    <source>
        <dbReference type="EMBL" id="CAA9278519.1"/>
    </source>
</evidence>
<dbReference type="PANTHER" id="PTHR34047:SF7">
    <property type="entry name" value="RNA-DIRECTED DNA POLYMERASE"/>
    <property type="match status" value="1"/>
</dbReference>
<sequence length="454" mass="50185">MTRESAAVTVARGLAHAFLAGDWDPPAMASRGREAVETRRVWVRHLADAARHAYPDAPRDRPRELATFLSVCPPLTKAIAAARRRSEEPPTIRNWLVAETAMGPAPWPVANLHTLRDLQDLIGMSTATLNWFADTRGLERTVADERLRHYRYHWAPKRNGGARLIEAPKPVLKHLQRVLLREILEPVPVHPAAHGFRRDRSALSHANGHIQRNVVIRVDLEDFFASVRAGRVYGIFRGCGYPEPVAHVLTALTTNAVPRAVSAQTGAPSVVESTAAFRRLAGHLAHPHLPQGAPTSPALANLAAFGLDRRLAGLASAAGLTYTRYADDLAFSSIDPRSEGQNRRLVEWITGIAEDEGFRVNVAKTSVRHAGQRQRLAGVVVNERANVERRQYDLLKATLHNAARHGPAGQNRTGHPAFRDHLRGRISWVNQLNPARGERLLATFAQIDWDSADR</sequence>
<dbReference type="InterPro" id="IPR043502">
    <property type="entry name" value="DNA/RNA_pol_sf"/>
</dbReference>
<dbReference type="PANTHER" id="PTHR34047">
    <property type="entry name" value="NUCLEAR INTRON MATURASE 1, MITOCHONDRIAL-RELATED"/>
    <property type="match status" value="1"/>
</dbReference>
<evidence type="ECO:0000256" key="3">
    <source>
        <dbReference type="ARBA" id="ARBA00022695"/>
    </source>
</evidence>
<evidence type="ECO:0000256" key="4">
    <source>
        <dbReference type="ARBA" id="ARBA00022723"/>
    </source>
</evidence>
<dbReference type="InterPro" id="IPR000123">
    <property type="entry name" value="Reverse_transcriptase_msDNA"/>
</dbReference>
<proteinExistence type="inferred from homology"/>
<organism evidence="11">
    <name type="scientific">uncultured Acidimicrobiales bacterium</name>
    <dbReference type="NCBI Taxonomy" id="310071"/>
    <lineage>
        <taxon>Bacteria</taxon>
        <taxon>Bacillati</taxon>
        <taxon>Actinomycetota</taxon>
        <taxon>Acidimicrobiia</taxon>
        <taxon>Acidimicrobiales</taxon>
        <taxon>environmental samples</taxon>
    </lineage>
</organism>
<dbReference type="InterPro" id="IPR051083">
    <property type="entry name" value="GrpII_Intron_Splice-Mob/Def"/>
</dbReference>
<dbReference type="SUPFAM" id="SSF56672">
    <property type="entry name" value="DNA/RNA polymerases"/>
    <property type="match status" value="1"/>
</dbReference>
<reference evidence="11" key="1">
    <citation type="submission" date="2020-02" db="EMBL/GenBank/DDBJ databases">
        <authorList>
            <person name="Meier V. D."/>
        </authorList>
    </citation>
    <scope>NUCLEOTIDE SEQUENCE</scope>
    <source>
        <strain evidence="11">AVDCRST_MAG10</strain>
    </source>
</reference>
<keyword evidence="2 11" id="KW-0808">Transferase</keyword>
<evidence type="ECO:0000256" key="2">
    <source>
        <dbReference type="ARBA" id="ARBA00022679"/>
    </source>
</evidence>
<protein>
    <recommendedName>
        <fullName evidence="1">RNA-directed DNA polymerase</fullName>
        <ecNumber evidence="1">2.7.7.49</ecNumber>
    </recommendedName>
</protein>
<keyword evidence="5" id="KW-0460">Magnesium</keyword>
<evidence type="ECO:0000256" key="1">
    <source>
        <dbReference type="ARBA" id="ARBA00012493"/>
    </source>
</evidence>
<feature type="domain" description="Reverse transcriptase" evidence="10">
    <location>
        <begin position="136"/>
        <end position="381"/>
    </location>
</feature>
<accession>A0A6J4JEP6</accession>
<keyword evidence="6 11" id="KW-0695">RNA-directed DNA polymerase</keyword>
<dbReference type="GO" id="GO:0003964">
    <property type="term" value="F:RNA-directed DNA polymerase activity"/>
    <property type="evidence" value="ECO:0007669"/>
    <property type="project" value="UniProtKB-KW"/>
</dbReference>
<dbReference type="PROSITE" id="PS50878">
    <property type="entry name" value="RT_POL"/>
    <property type="match status" value="1"/>
</dbReference>
<evidence type="ECO:0000259" key="10">
    <source>
        <dbReference type="PROSITE" id="PS50878"/>
    </source>
</evidence>
<gene>
    <name evidence="11" type="ORF">AVDCRST_MAG10-3745</name>
</gene>
<evidence type="ECO:0000256" key="8">
    <source>
        <dbReference type="ARBA" id="ARBA00034120"/>
    </source>
</evidence>
<dbReference type="AlphaFoldDB" id="A0A6J4JEP6"/>
<dbReference type="GO" id="GO:0046872">
    <property type="term" value="F:metal ion binding"/>
    <property type="evidence" value="ECO:0007669"/>
    <property type="project" value="UniProtKB-KW"/>
</dbReference>
<dbReference type="EC" id="2.7.7.49" evidence="1"/>
<dbReference type="GO" id="GO:0003723">
    <property type="term" value="F:RNA binding"/>
    <property type="evidence" value="ECO:0007669"/>
    <property type="project" value="InterPro"/>
</dbReference>
<dbReference type="CDD" id="cd03487">
    <property type="entry name" value="RT_Bac_retron_II"/>
    <property type="match status" value="1"/>
</dbReference>
<comment type="similarity">
    <text evidence="8">Belongs to the bacterial reverse transcriptase family.</text>
</comment>
<comment type="catalytic activity">
    <reaction evidence="9">
        <text>DNA(n) + a 2'-deoxyribonucleoside 5'-triphosphate = DNA(n+1) + diphosphate</text>
        <dbReference type="Rhea" id="RHEA:22508"/>
        <dbReference type="Rhea" id="RHEA-COMP:17339"/>
        <dbReference type="Rhea" id="RHEA-COMP:17340"/>
        <dbReference type="ChEBI" id="CHEBI:33019"/>
        <dbReference type="ChEBI" id="CHEBI:61560"/>
        <dbReference type="ChEBI" id="CHEBI:173112"/>
        <dbReference type="EC" id="2.7.7.49"/>
    </reaction>
</comment>
<evidence type="ECO:0000256" key="6">
    <source>
        <dbReference type="ARBA" id="ARBA00022918"/>
    </source>
</evidence>
<dbReference type="EMBL" id="CADCTB010000222">
    <property type="protein sequence ID" value="CAA9278519.1"/>
    <property type="molecule type" value="Genomic_DNA"/>
</dbReference>
<dbReference type="Pfam" id="PF00078">
    <property type="entry name" value="RVT_1"/>
    <property type="match status" value="1"/>
</dbReference>
<dbReference type="GO" id="GO:0051607">
    <property type="term" value="P:defense response to virus"/>
    <property type="evidence" value="ECO:0007669"/>
    <property type="project" value="UniProtKB-KW"/>
</dbReference>
<keyword evidence="7" id="KW-0051">Antiviral defense</keyword>